<dbReference type="EMBL" id="SMAB01000017">
    <property type="protein sequence ID" value="TCS80374.1"/>
    <property type="molecule type" value="Genomic_DNA"/>
</dbReference>
<sequence>MALQVGINSYVDLTKAEEYFAGKLFADEWLNADSTMKEKALIEATRRINRLQYKGIKADPDQLLEFPRAYPSFGAPERERSFNFTIGYVYEDTINENVKAATCEEALAVLKYGNSARTKAQEQNVVRVSFGDVSEEYRASLKLLSKEALELLKPYLAGAVAIR</sequence>
<dbReference type="Proteomes" id="UP000295788">
    <property type="component" value="Unassembled WGS sequence"/>
</dbReference>
<dbReference type="RefSeq" id="WP_132769820.1">
    <property type="nucleotide sequence ID" value="NZ_SMAB01000017.1"/>
</dbReference>
<evidence type="ECO:0000259" key="1">
    <source>
        <dbReference type="Pfam" id="PF20557"/>
    </source>
</evidence>
<feature type="domain" description="Putative DnaT-like" evidence="1">
    <location>
        <begin position="5"/>
        <end position="156"/>
    </location>
</feature>
<dbReference type="Pfam" id="PF20557">
    <property type="entry name" value="DnaT_2"/>
    <property type="match status" value="1"/>
</dbReference>
<accession>A0A4R3KB57</accession>
<dbReference type="OrthoDB" id="1727286at2"/>
<evidence type="ECO:0000313" key="3">
    <source>
        <dbReference type="Proteomes" id="UP000295788"/>
    </source>
</evidence>
<proteinExistence type="predicted"/>
<evidence type="ECO:0000313" key="2">
    <source>
        <dbReference type="EMBL" id="TCS80374.1"/>
    </source>
</evidence>
<dbReference type="AlphaFoldDB" id="A0A4R3KB57"/>
<keyword evidence="3" id="KW-1185">Reference proteome</keyword>
<comment type="caution">
    <text evidence="2">The sequence shown here is derived from an EMBL/GenBank/DDBJ whole genome shotgun (WGS) entry which is preliminary data.</text>
</comment>
<dbReference type="InterPro" id="IPR046787">
    <property type="entry name" value="DnaT_2"/>
</dbReference>
<name>A0A4R3KB57_9BACI</name>
<protein>
    <recommendedName>
        <fullName evidence="1">Putative DnaT-like domain-containing protein</fullName>
    </recommendedName>
</protein>
<gene>
    <name evidence="2" type="ORF">EDD72_11741</name>
</gene>
<reference evidence="2 3" key="1">
    <citation type="submission" date="2019-03" db="EMBL/GenBank/DDBJ databases">
        <title>Genomic Encyclopedia of Type Strains, Phase IV (KMG-IV): sequencing the most valuable type-strain genomes for metagenomic binning, comparative biology and taxonomic classification.</title>
        <authorList>
            <person name="Goeker M."/>
        </authorList>
    </citation>
    <scope>NUCLEOTIDE SEQUENCE [LARGE SCALE GENOMIC DNA]</scope>
    <source>
        <strain evidence="2 3">DSM 23802</strain>
    </source>
</reference>
<organism evidence="2 3">
    <name type="scientific">Tepidibacillus fermentans</name>
    <dbReference type="NCBI Taxonomy" id="1281767"/>
    <lineage>
        <taxon>Bacteria</taxon>
        <taxon>Bacillati</taxon>
        <taxon>Bacillota</taxon>
        <taxon>Bacilli</taxon>
        <taxon>Bacillales</taxon>
        <taxon>Bacillaceae</taxon>
        <taxon>Tepidibacillus</taxon>
    </lineage>
</organism>